<protein>
    <submittedName>
        <fullName evidence="2">Spore maturation protein B</fullName>
    </submittedName>
</protein>
<comment type="caution">
    <text evidence="2">The sequence shown here is derived from an EMBL/GenBank/DDBJ whole genome shotgun (WGS) entry which is preliminary data.</text>
</comment>
<keyword evidence="1" id="KW-0472">Membrane</keyword>
<dbReference type="PANTHER" id="PTHR35793">
    <property type="entry name" value="INNER MEMBRANE PROTEIN YJIG"/>
    <property type="match status" value="1"/>
</dbReference>
<dbReference type="PANTHER" id="PTHR35793:SF2">
    <property type="entry name" value="INNER MEMBRANE PROTEIN YJIG"/>
    <property type="match status" value="1"/>
</dbReference>
<dbReference type="InterPro" id="IPR052549">
    <property type="entry name" value="SpmB"/>
</dbReference>
<dbReference type="OrthoDB" id="9805623at2"/>
<dbReference type="RefSeq" id="WP_146564752.1">
    <property type="nucleotide sequence ID" value="NZ_SIHJ01000001.1"/>
</dbReference>
<proteinExistence type="predicted"/>
<accession>A0A5C5VFI2</accession>
<feature type="transmembrane region" description="Helical" evidence="1">
    <location>
        <begin position="57"/>
        <end position="81"/>
    </location>
</feature>
<dbReference type="GO" id="GO:0005886">
    <property type="term" value="C:plasma membrane"/>
    <property type="evidence" value="ECO:0007669"/>
    <property type="project" value="TreeGrafter"/>
</dbReference>
<feature type="transmembrane region" description="Helical" evidence="1">
    <location>
        <begin position="20"/>
        <end position="36"/>
    </location>
</feature>
<reference evidence="2 3" key="1">
    <citation type="submission" date="2019-02" db="EMBL/GenBank/DDBJ databases">
        <title>Deep-cultivation of Planctomycetes and their phenomic and genomic characterization uncovers novel biology.</title>
        <authorList>
            <person name="Wiegand S."/>
            <person name="Jogler M."/>
            <person name="Boedeker C."/>
            <person name="Pinto D."/>
            <person name="Vollmers J."/>
            <person name="Rivas-Marin E."/>
            <person name="Kohn T."/>
            <person name="Peeters S.H."/>
            <person name="Heuer A."/>
            <person name="Rast P."/>
            <person name="Oberbeckmann S."/>
            <person name="Bunk B."/>
            <person name="Jeske O."/>
            <person name="Meyerdierks A."/>
            <person name="Storesund J.E."/>
            <person name="Kallscheuer N."/>
            <person name="Luecker S."/>
            <person name="Lage O.M."/>
            <person name="Pohl T."/>
            <person name="Merkel B.J."/>
            <person name="Hornburger P."/>
            <person name="Mueller R.-W."/>
            <person name="Bruemmer F."/>
            <person name="Labrenz M."/>
            <person name="Spormann A.M."/>
            <person name="Op Den Camp H."/>
            <person name="Overmann J."/>
            <person name="Amann R."/>
            <person name="Jetten M.S.M."/>
            <person name="Mascher T."/>
            <person name="Medema M.H."/>
            <person name="Devos D.P."/>
            <person name="Kaster A.-K."/>
            <person name="Ovreas L."/>
            <person name="Rohde M."/>
            <person name="Galperin M.Y."/>
            <person name="Jogler C."/>
        </authorList>
    </citation>
    <scope>NUCLEOTIDE SEQUENCE [LARGE SCALE GENOMIC DNA]</scope>
    <source>
        <strain evidence="2 3">KOR34</strain>
    </source>
</reference>
<dbReference type="AlphaFoldDB" id="A0A5C5VFI2"/>
<feature type="transmembrane region" description="Helical" evidence="1">
    <location>
        <begin position="175"/>
        <end position="196"/>
    </location>
</feature>
<dbReference type="EMBL" id="SIHJ01000001">
    <property type="protein sequence ID" value="TWT37414.1"/>
    <property type="molecule type" value="Genomic_DNA"/>
</dbReference>
<keyword evidence="1" id="KW-1133">Transmembrane helix</keyword>
<evidence type="ECO:0000256" key="1">
    <source>
        <dbReference type="SAM" id="Phobius"/>
    </source>
</evidence>
<keyword evidence="1" id="KW-0812">Transmembrane</keyword>
<evidence type="ECO:0000313" key="3">
    <source>
        <dbReference type="Proteomes" id="UP000316714"/>
    </source>
</evidence>
<sequence>MSYLYETFASLSLVEVAEVVSQWTIPLTMLLIVVWAKIRGVQMYDSFLVGAKEGFGVAVMIMPYLVAILVVIKVFTASGLFDDAKNLIAMGMRGVGIESQEAIDTLELMPLAFSKPLSGGASRGLLVEIFDDEDHGPDSRLGLTASLMMGSTETTFYVIAVYFGAVQVRRTRHTLPACLIADFVGLAAAVVLGFILF</sequence>
<evidence type="ECO:0000313" key="2">
    <source>
        <dbReference type="EMBL" id="TWT37414.1"/>
    </source>
</evidence>
<organism evidence="2 3">
    <name type="scientific">Posidoniimonas corsicana</name>
    <dbReference type="NCBI Taxonomy" id="1938618"/>
    <lineage>
        <taxon>Bacteria</taxon>
        <taxon>Pseudomonadati</taxon>
        <taxon>Planctomycetota</taxon>
        <taxon>Planctomycetia</taxon>
        <taxon>Pirellulales</taxon>
        <taxon>Lacipirellulaceae</taxon>
        <taxon>Posidoniimonas</taxon>
    </lineage>
</organism>
<feature type="transmembrane region" description="Helical" evidence="1">
    <location>
        <begin position="141"/>
        <end position="163"/>
    </location>
</feature>
<name>A0A5C5VFI2_9BACT</name>
<gene>
    <name evidence="2" type="primary">spmB</name>
    <name evidence="2" type="ORF">KOR34_23640</name>
</gene>
<keyword evidence="3" id="KW-1185">Reference proteome</keyword>
<dbReference type="Proteomes" id="UP000316714">
    <property type="component" value="Unassembled WGS sequence"/>
</dbReference>